<evidence type="ECO:0000256" key="1">
    <source>
        <dbReference type="ARBA" id="ARBA00022603"/>
    </source>
</evidence>
<feature type="domain" description="Tetrapyrrole methylase" evidence="4">
    <location>
        <begin position="2"/>
        <end position="196"/>
    </location>
</feature>
<evidence type="ECO:0000256" key="2">
    <source>
        <dbReference type="ARBA" id="ARBA00022679"/>
    </source>
</evidence>
<evidence type="ECO:0000313" key="15">
    <source>
        <dbReference type="Proteomes" id="UP000062475"/>
    </source>
</evidence>
<dbReference type="Proteomes" id="UP000029084">
    <property type="component" value="Chromosome"/>
</dbReference>
<evidence type="ECO:0000313" key="8">
    <source>
        <dbReference type="EMBL" id="AKV79514.1"/>
    </source>
</evidence>
<evidence type="ECO:0000313" key="5">
    <source>
        <dbReference type="EMBL" id="AIM28215.1"/>
    </source>
</evidence>
<evidence type="ECO:0000313" key="7">
    <source>
        <dbReference type="EMBL" id="AKV77264.1"/>
    </source>
</evidence>
<evidence type="ECO:0000313" key="10">
    <source>
        <dbReference type="EMBL" id="AKV83991.1"/>
    </source>
</evidence>
<evidence type="ECO:0000313" key="6">
    <source>
        <dbReference type="EMBL" id="AKV75026.1"/>
    </source>
</evidence>
<dbReference type="EMBL" id="CP012174">
    <property type="protein sequence ID" value="AKV79514.1"/>
    <property type="molecule type" value="Genomic_DNA"/>
</dbReference>
<name>A0A088EA92_9CREN</name>
<keyword evidence="1 5" id="KW-0489">Methyltransferase</keyword>
<evidence type="ECO:0000313" key="12">
    <source>
        <dbReference type="Proteomes" id="UP000056255"/>
    </source>
</evidence>
<dbReference type="EMBL" id="CP008822">
    <property type="protein sequence ID" value="AIM28215.1"/>
    <property type="molecule type" value="Genomic_DNA"/>
</dbReference>
<accession>A0A088EA92</accession>
<dbReference type="PANTHER" id="PTHR47036:SF1">
    <property type="entry name" value="COBALT-FACTOR III C(17)-METHYLTRANSFERASE-RELATED"/>
    <property type="match status" value="1"/>
</dbReference>
<evidence type="ECO:0000313" key="11">
    <source>
        <dbReference type="Proteomes" id="UP000029084"/>
    </source>
</evidence>
<dbReference type="Gene3D" id="3.30.950.10">
    <property type="entry name" value="Methyltransferase, Cobalt-precorrin-4 Transmethylase, Domain 2"/>
    <property type="match status" value="1"/>
</dbReference>
<gene>
    <name evidence="5" type="ORF">HA72_2092</name>
    <name evidence="6" type="ORF">MsedA_2143</name>
    <name evidence="7" type="ORF">MsedB_2145</name>
    <name evidence="8" type="ORF">MsedC_2143</name>
    <name evidence="9" type="ORF">MsedD_2144</name>
    <name evidence="10" type="ORF">MsedE_2145</name>
</gene>
<dbReference type="EMBL" id="CP012176">
    <property type="protein sequence ID" value="AKV83991.1"/>
    <property type="molecule type" value="Genomic_DNA"/>
</dbReference>
<protein>
    <submittedName>
        <fullName evidence="5">Uroporphyrin-III C/tetrapyrrole (Corrin/Porphyrin) methyltransferase</fullName>
    </submittedName>
    <submittedName>
        <fullName evidence="6">Uroporphyrin-III methyltransferase</fullName>
    </submittedName>
</protein>
<evidence type="ECO:0000313" key="13">
    <source>
        <dbReference type="Proteomes" id="UP000061362"/>
    </source>
</evidence>
<dbReference type="GeneID" id="91756628"/>
<dbReference type="PANTHER" id="PTHR47036">
    <property type="entry name" value="COBALT-FACTOR III C(17)-METHYLTRANSFERASE-RELATED"/>
    <property type="match status" value="1"/>
</dbReference>
<evidence type="ECO:0000313" key="14">
    <source>
        <dbReference type="Proteomes" id="UP000062398"/>
    </source>
</evidence>
<keyword evidence="2 5" id="KW-0808">Transferase</keyword>
<dbReference type="EMBL" id="CP012172">
    <property type="protein sequence ID" value="AKV75026.1"/>
    <property type="molecule type" value="Genomic_DNA"/>
</dbReference>
<dbReference type="SUPFAM" id="SSF53790">
    <property type="entry name" value="Tetrapyrrole methylase"/>
    <property type="match status" value="1"/>
</dbReference>
<dbReference type="OMA" id="VWDDRMV"/>
<dbReference type="Proteomes" id="UP000062475">
    <property type="component" value="Chromosome"/>
</dbReference>
<dbReference type="Proteomes" id="UP000061362">
    <property type="component" value="Chromosome"/>
</dbReference>
<dbReference type="GO" id="GO:0032259">
    <property type="term" value="P:methylation"/>
    <property type="evidence" value="ECO:0007669"/>
    <property type="project" value="UniProtKB-KW"/>
</dbReference>
<dbReference type="InterPro" id="IPR000878">
    <property type="entry name" value="4pyrrol_Mease"/>
</dbReference>
<dbReference type="InterPro" id="IPR014776">
    <property type="entry name" value="4pyrrole_Mease_sub2"/>
</dbReference>
<dbReference type="OrthoDB" id="35891at2157"/>
<dbReference type="InterPro" id="IPR035996">
    <property type="entry name" value="4pyrrol_Methylase_sf"/>
</dbReference>
<keyword evidence="3" id="KW-0949">S-adenosyl-L-methionine</keyword>
<dbReference type="PATRIC" id="fig|43687.5.peg.2250"/>
<evidence type="ECO:0000313" key="16">
    <source>
        <dbReference type="Proteomes" id="UP000068832"/>
    </source>
</evidence>
<dbReference type="InterPro" id="IPR051810">
    <property type="entry name" value="Precorrin_MeTrfase"/>
</dbReference>
<dbReference type="EMBL" id="CP012173">
    <property type="protein sequence ID" value="AKV77264.1"/>
    <property type="molecule type" value="Genomic_DNA"/>
</dbReference>
<dbReference type="Proteomes" id="UP000062398">
    <property type="component" value="Chromosome"/>
</dbReference>
<reference evidence="5 11" key="1">
    <citation type="journal article" date="2014" name="J. Bacteriol.">
        <title>Role of an Archaeal PitA Transporter in the Copper and Arsenic Resistance of Metallosphaera sedula, an Extreme Thermoacidophile.</title>
        <authorList>
            <person name="McCarthy S."/>
            <person name="Ai C."/>
            <person name="Wheaton G."/>
            <person name="Tevatia R."/>
            <person name="Eckrich V."/>
            <person name="Kelly R."/>
            <person name="Blum P."/>
        </authorList>
    </citation>
    <scope>NUCLEOTIDE SEQUENCE [LARGE SCALE GENOMIC DNA]</scope>
    <source>
        <strain evidence="5 11">CuR1</strain>
    </source>
</reference>
<dbReference type="InterPro" id="IPR014777">
    <property type="entry name" value="4pyrrole_Mease_sub1"/>
</dbReference>
<sequence>MIKVVGIGAGGDTLTLKAVKELRSASVVIGYSSYVDLVKDFLNPDAQIMESKVEEIELRVAQAREMKDRNTVVISSGDPMVFGMGSRLYGDADEVIPGITAISLAASLLKIPLDDYAVINASTYSTTLDKILEKLRATIEANFTIGIYNLNPVGRRGDAKMIEKEIKDKARGWNFYIVRNAMRREQRVIHGKVEELNIDYVDMNSLLVLKRWFR</sequence>
<reference evidence="10 12" key="3">
    <citation type="submission" date="2015-07" db="EMBL/GenBank/DDBJ databases">
        <title>Physiological, transcriptional responses and genome re-sequencing of acid resistant extremely thermoacidophilic Metallosphaera sedula SARC-M1.</title>
        <authorList>
            <person name="Ai C."/>
            <person name="McCarthy S."/>
            <person name="Eckrich V."/>
            <person name="Rudrappa D."/>
            <person name="Qiu G."/>
            <person name="Blum P."/>
        </authorList>
    </citation>
    <scope>NUCLEOTIDE SEQUENCE [LARGE SCALE GENOMIC DNA]</scope>
    <source>
        <strain evidence="10 12">SARC-M1</strain>
    </source>
</reference>
<dbReference type="Pfam" id="PF00590">
    <property type="entry name" value="TP_methylase"/>
    <property type="match status" value="1"/>
</dbReference>
<dbReference type="Proteomes" id="UP000056255">
    <property type="component" value="Chromosome"/>
</dbReference>
<dbReference type="RefSeq" id="WP_012022019.1">
    <property type="nucleotide sequence ID" value="NZ_AP019770.1"/>
</dbReference>
<reference evidence="13 14" key="2">
    <citation type="journal article" date="2015" name="Genome Announc.">
        <title>Complete Genome Sequences of Evolved Arsenate-Resistant Metallosphaera sedula Strains.</title>
        <authorList>
            <person name="Ai C."/>
            <person name="McCarthy S."/>
            <person name="Schackwitz W."/>
            <person name="Martin J."/>
            <person name="Lipzen A."/>
            <person name="Blum P."/>
        </authorList>
    </citation>
    <scope>NUCLEOTIDE SEQUENCE [LARGE SCALE GENOMIC DNA]</scope>
    <source>
        <strain evidence="8 14">ARS120-1</strain>
        <strain evidence="9 13">ARS120-2</strain>
        <strain evidence="6 16">ARS50-1</strain>
        <strain evidence="7 15">ARS50-2</strain>
    </source>
</reference>
<dbReference type="GO" id="GO:0008168">
    <property type="term" value="F:methyltransferase activity"/>
    <property type="evidence" value="ECO:0007669"/>
    <property type="project" value="UniProtKB-KW"/>
</dbReference>
<dbReference type="AlphaFoldDB" id="A0A088EA92"/>
<dbReference type="Gene3D" id="3.40.1010.10">
    <property type="entry name" value="Cobalt-precorrin-4 Transmethylase, Domain 1"/>
    <property type="match status" value="1"/>
</dbReference>
<organism evidence="5 11">
    <name type="scientific">Metallosphaera sedula</name>
    <dbReference type="NCBI Taxonomy" id="43687"/>
    <lineage>
        <taxon>Archaea</taxon>
        <taxon>Thermoproteota</taxon>
        <taxon>Thermoprotei</taxon>
        <taxon>Sulfolobales</taxon>
        <taxon>Sulfolobaceae</taxon>
        <taxon>Metallosphaera</taxon>
    </lineage>
</organism>
<evidence type="ECO:0000256" key="3">
    <source>
        <dbReference type="ARBA" id="ARBA00022691"/>
    </source>
</evidence>
<evidence type="ECO:0000313" key="9">
    <source>
        <dbReference type="EMBL" id="AKV81759.1"/>
    </source>
</evidence>
<proteinExistence type="predicted"/>
<dbReference type="Proteomes" id="UP000068832">
    <property type="component" value="Chromosome"/>
</dbReference>
<dbReference type="EMBL" id="CP012175">
    <property type="protein sequence ID" value="AKV81759.1"/>
    <property type="molecule type" value="Genomic_DNA"/>
</dbReference>
<evidence type="ECO:0000259" key="4">
    <source>
        <dbReference type="Pfam" id="PF00590"/>
    </source>
</evidence>